<evidence type="ECO:0000256" key="3">
    <source>
        <dbReference type="ARBA" id="ARBA00010217"/>
    </source>
</evidence>
<keyword evidence="17" id="KW-1185">Reference proteome</keyword>
<dbReference type="InterPro" id="IPR017441">
    <property type="entry name" value="Protein_kinase_ATP_BS"/>
</dbReference>
<gene>
    <name evidence="16" type="ORF">CSSPTR1EN2_LOCUS9646</name>
</gene>
<evidence type="ECO:0000259" key="15">
    <source>
        <dbReference type="PROSITE" id="PS50011"/>
    </source>
</evidence>
<dbReference type="CDD" id="cd14066">
    <property type="entry name" value="STKc_IRAK"/>
    <property type="match status" value="1"/>
</dbReference>
<feature type="binding site" evidence="13">
    <location>
        <position position="391"/>
    </location>
    <ligand>
        <name>ATP</name>
        <dbReference type="ChEBI" id="CHEBI:30616"/>
    </ligand>
</feature>
<dbReference type="InterPro" id="IPR050528">
    <property type="entry name" value="L-type_Lectin-RKs"/>
</dbReference>
<dbReference type="PROSITE" id="PS00107">
    <property type="entry name" value="PROTEIN_KINASE_ATP"/>
    <property type="match status" value="1"/>
</dbReference>
<organism evidence="16 17">
    <name type="scientific">Sphagnum troendelagicum</name>
    <dbReference type="NCBI Taxonomy" id="128251"/>
    <lineage>
        <taxon>Eukaryota</taxon>
        <taxon>Viridiplantae</taxon>
        <taxon>Streptophyta</taxon>
        <taxon>Embryophyta</taxon>
        <taxon>Bryophyta</taxon>
        <taxon>Sphagnophytina</taxon>
        <taxon>Sphagnopsida</taxon>
        <taxon>Sphagnales</taxon>
        <taxon>Sphagnaceae</taxon>
        <taxon>Sphagnum</taxon>
    </lineage>
</organism>
<dbReference type="PROSITE" id="PS00108">
    <property type="entry name" value="PROTEIN_KINASE_ST"/>
    <property type="match status" value="1"/>
</dbReference>
<evidence type="ECO:0000256" key="8">
    <source>
        <dbReference type="ARBA" id="ARBA00022741"/>
    </source>
</evidence>
<comment type="similarity">
    <text evidence="3">In the C-terminal section; belongs to the protein kinase superfamily. Ser/Thr protein kinase family.</text>
</comment>
<dbReference type="InterPro" id="IPR000719">
    <property type="entry name" value="Prot_kinase_dom"/>
</dbReference>
<evidence type="ECO:0000256" key="9">
    <source>
        <dbReference type="ARBA" id="ARBA00022777"/>
    </source>
</evidence>
<dbReference type="InterPro" id="IPR001220">
    <property type="entry name" value="Legume_lectin_dom"/>
</dbReference>
<keyword evidence="7" id="KW-0430">Lectin</keyword>
<feature type="non-terminal residue" evidence="16">
    <location>
        <position position="1"/>
    </location>
</feature>
<dbReference type="InterPro" id="IPR011009">
    <property type="entry name" value="Kinase-like_dom_sf"/>
</dbReference>
<dbReference type="SUPFAM" id="SSF56112">
    <property type="entry name" value="Protein kinase-like (PK-like)"/>
    <property type="match status" value="1"/>
</dbReference>
<sequence length="650" mass="72095">MQNTQYPVTLALLEIGNASTLYFGFNVNFNYENFGPSNLTASDDAEIFLDNLQLNVGSASNGQDFSVGRILYTEKVQFQDVNSMTFASFSTFFTFSVTCSSNDTGDGLAFIIVANNTPPPNAYGEFGGGALGILSQETNGNASNHVFAVEFDTYQNPEFNDPSDSHVGVDINSINSTHTYSFCYQKCSYFVNNGTFAVWIDYSATNETLSVAVQPYNETYNGTVSTPPPSQIVVPNFTLLDVLEDDGQMYVGFSGATGRNFEQHYISSWRFSTSGLQNQIPPSPSPSQILPTIVLTCGIIFMGGAILGAFFFFKRKSRTRLHVLELGSHGNQHNYELQLEEFVGGPRRFSYKELSTATKSFSPNEMLGRGGFGCVYKGVLRDTGALVAVKKIAEDSQQGGREFFAEVSIISRVRHRNLVQLQGWCCERSHLMLVYDYMTNKSLDKILYQVPETSNTIELTWDLRYNILIGVSSALTYLHEEWEQCVVHRDVKASNVMLDEELKPRLGDFGLARLIARTKNAQTTIVAGTLGYMAPELSTTGKATTKTDVFSFGALALEVACGRRPFDLNVSDAETILLDWVWRCYENGELFKVVDVTLGSKFNEEQMRTVLLLGLLCSHPDPNARPTMGYVRQVLTGNLNLPPIPFHKPI</sequence>
<dbReference type="PANTHER" id="PTHR27007">
    <property type="match status" value="1"/>
</dbReference>
<comment type="subcellular location">
    <subcellularLocation>
        <location evidence="1">Membrane</location>
        <topology evidence="1">Single-pass type I membrane protein</topology>
    </subcellularLocation>
</comment>
<dbReference type="Pfam" id="PF00139">
    <property type="entry name" value="Lectin_legB"/>
    <property type="match status" value="1"/>
</dbReference>
<keyword evidence="12 14" id="KW-0472">Membrane</keyword>
<dbReference type="CDD" id="cd06899">
    <property type="entry name" value="lectin_legume_LecRK_Arcelin_ConA"/>
    <property type="match status" value="1"/>
</dbReference>
<evidence type="ECO:0000256" key="6">
    <source>
        <dbReference type="ARBA" id="ARBA00022729"/>
    </source>
</evidence>
<keyword evidence="5 14" id="KW-0812">Transmembrane</keyword>
<keyword evidence="11 14" id="KW-1133">Transmembrane helix</keyword>
<evidence type="ECO:0000256" key="14">
    <source>
        <dbReference type="SAM" id="Phobius"/>
    </source>
</evidence>
<accession>A0ABP0TZN7</accession>
<evidence type="ECO:0000256" key="13">
    <source>
        <dbReference type="PROSITE-ProRule" id="PRU10141"/>
    </source>
</evidence>
<dbReference type="Gene3D" id="1.10.510.10">
    <property type="entry name" value="Transferase(Phosphotransferase) domain 1"/>
    <property type="match status" value="1"/>
</dbReference>
<dbReference type="Pfam" id="PF00069">
    <property type="entry name" value="Pkinase"/>
    <property type="match status" value="1"/>
</dbReference>
<evidence type="ECO:0000256" key="12">
    <source>
        <dbReference type="ARBA" id="ARBA00023136"/>
    </source>
</evidence>
<name>A0ABP0TZN7_9BRYO</name>
<dbReference type="PROSITE" id="PS50011">
    <property type="entry name" value="PROTEIN_KINASE_DOM"/>
    <property type="match status" value="1"/>
</dbReference>
<evidence type="ECO:0000256" key="1">
    <source>
        <dbReference type="ARBA" id="ARBA00004479"/>
    </source>
</evidence>
<keyword evidence="9" id="KW-0418">Kinase</keyword>
<evidence type="ECO:0000256" key="7">
    <source>
        <dbReference type="ARBA" id="ARBA00022734"/>
    </source>
</evidence>
<evidence type="ECO:0000256" key="11">
    <source>
        <dbReference type="ARBA" id="ARBA00022989"/>
    </source>
</evidence>
<dbReference type="Gene3D" id="3.30.200.20">
    <property type="entry name" value="Phosphorylase Kinase, domain 1"/>
    <property type="match status" value="1"/>
</dbReference>
<dbReference type="InterPro" id="IPR008271">
    <property type="entry name" value="Ser/Thr_kinase_AS"/>
</dbReference>
<keyword evidence="6" id="KW-0732">Signal</keyword>
<protein>
    <recommendedName>
        <fullName evidence="15">Protein kinase domain-containing protein</fullName>
    </recommendedName>
</protein>
<feature type="transmembrane region" description="Helical" evidence="14">
    <location>
        <begin position="289"/>
        <end position="313"/>
    </location>
</feature>
<reference evidence="16" key="1">
    <citation type="submission" date="2024-02" db="EMBL/GenBank/DDBJ databases">
        <authorList>
            <consortium name="ELIXIR-Norway"/>
            <consortium name="Elixir Norway"/>
        </authorList>
    </citation>
    <scope>NUCLEOTIDE SEQUENCE</scope>
</reference>
<evidence type="ECO:0000256" key="10">
    <source>
        <dbReference type="ARBA" id="ARBA00022840"/>
    </source>
</evidence>
<evidence type="ECO:0000256" key="4">
    <source>
        <dbReference type="ARBA" id="ARBA00022679"/>
    </source>
</evidence>
<keyword evidence="8 13" id="KW-0547">Nucleotide-binding</keyword>
<comment type="similarity">
    <text evidence="2">In the N-terminal section; belongs to the leguminous lectin family.</text>
</comment>
<dbReference type="Proteomes" id="UP001497512">
    <property type="component" value="Chromosome 17"/>
</dbReference>
<dbReference type="InterPro" id="IPR013320">
    <property type="entry name" value="ConA-like_dom_sf"/>
</dbReference>
<feature type="domain" description="Protein kinase" evidence="15">
    <location>
        <begin position="361"/>
        <end position="650"/>
    </location>
</feature>
<keyword evidence="4" id="KW-0808">Transferase</keyword>
<dbReference type="EMBL" id="OZ019909">
    <property type="protein sequence ID" value="CAK9209357.1"/>
    <property type="molecule type" value="Genomic_DNA"/>
</dbReference>
<evidence type="ECO:0000256" key="5">
    <source>
        <dbReference type="ARBA" id="ARBA00022692"/>
    </source>
</evidence>
<dbReference type="Gene3D" id="2.60.120.200">
    <property type="match status" value="1"/>
</dbReference>
<dbReference type="SUPFAM" id="SSF49899">
    <property type="entry name" value="Concanavalin A-like lectins/glucanases"/>
    <property type="match status" value="1"/>
</dbReference>
<keyword evidence="10 13" id="KW-0067">ATP-binding</keyword>
<dbReference type="SMART" id="SM00220">
    <property type="entry name" value="S_TKc"/>
    <property type="match status" value="1"/>
</dbReference>
<proteinExistence type="inferred from homology"/>
<evidence type="ECO:0000313" key="16">
    <source>
        <dbReference type="EMBL" id="CAK9209357.1"/>
    </source>
</evidence>
<evidence type="ECO:0000313" key="17">
    <source>
        <dbReference type="Proteomes" id="UP001497512"/>
    </source>
</evidence>
<evidence type="ECO:0000256" key="2">
    <source>
        <dbReference type="ARBA" id="ARBA00008536"/>
    </source>
</evidence>